<feature type="transmembrane region" description="Helical" evidence="9">
    <location>
        <begin position="6"/>
        <end position="26"/>
    </location>
</feature>
<evidence type="ECO:0000256" key="5">
    <source>
        <dbReference type="ARBA" id="ARBA00022692"/>
    </source>
</evidence>
<evidence type="ECO:0000256" key="7">
    <source>
        <dbReference type="ARBA" id="ARBA00023065"/>
    </source>
</evidence>
<comment type="subcellular location">
    <subcellularLocation>
        <location evidence="1">Cell membrane</location>
        <topology evidence="1">Multi-pass membrane protein</topology>
    </subcellularLocation>
</comment>
<dbReference type="GO" id="GO:0015297">
    <property type="term" value="F:antiporter activity"/>
    <property type="evidence" value="ECO:0007669"/>
    <property type="project" value="UniProtKB-KW"/>
</dbReference>
<name>A0A8J3RD00_9ACTN</name>
<keyword evidence="3" id="KW-0050">Antiport</keyword>
<keyword evidence="2" id="KW-0813">Transport</keyword>
<dbReference type="Gene3D" id="3.30.70.1450">
    <property type="entry name" value="Regulator of K+ conductance, C-terminal domain"/>
    <property type="match status" value="1"/>
</dbReference>
<evidence type="ECO:0000256" key="1">
    <source>
        <dbReference type="ARBA" id="ARBA00004651"/>
    </source>
</evidence>
<reference evidence="11" key="1">
    <citation type="submission" date="2021-01" db="EMBL/GenBank/DDBJ databases">
        <title>Whole genome shotgun sequence of Sphaerimonospora thailandensis NBRC 107569.</title>
        <authorList>
            <person name="Komaki H."/>
            <person name="Tamura T."/>
        </authorList>
    </citation>
    <scope>NUCLEOTIDE SEQUENCE</scope>
    <source>
        <strain evidence="11">NBRC 107569</strain>
    </source>
</reference>
<evidence type="ECO:0000256" key="6">
    <source>
        <dbReference type="ARBA" id="ARBA00022989"/>
    </source>
</evidence>
<keyword evidence="5 9" id="KW-0812">Transmembrane</keyword>
<dbReference type="PROSITE" id="PS51202">
    <property type="entry name" value="RCK_C"/>
    <property type="match status" value="1"/>
</dbReference>
<feature type="transmembrane region" description="Helical" evidence="9">
    <location>
        <begin position="367"/>
        <end position="389"/>
    </location>
</feature>
<evidence type="ECO:0000256" key="9">
    <source>
        <dbReference type="SAM" id="Phobius"/>
    </source>
</evidence>
<evidence type="ECO:0000313" key="12">
    <source>
        <dbReference type="Proteomes" id="UP000610966"/>
    </source>
</evidence>
<gene>
    <name evidence="11" type="ORF">Mth01_45830</name>
</gene>
<keyword evidence="6 9" id="KW-1133">Transmembrane helix</keyword>
<keyword evidence="7" id="KW-0406">Ion transport</keyword>
<dbReference type="Pfam" id="PF00999">
    <property type="entry name" value="Na_H_Exchanger"/>
    <property type="match status" value="1"/>
</dbReference>
<comment type="caution">
    <text evidence="11">The sequence shown here is derived from an EMBL/GenBank/DDBJ whole genome shotgun (WGS) entry which is preliminary data.</text>
</comment>
<dbReference type="GO" id="GO:0008324">
    <property type="term" value="F:monoatomic cation transmembrane transporter activity"/>
    <property type="evidence" value="ECO:0007669"/>
    <property type="project" value="InterPro"/>
</dbReference>
<keyword evidence="4" id="KW-1003">Cell membrane</keyword>
<evidence type="ECO:0000256" key="2">
    <source>
        <dbReference type="ARBA" id="ARBA00022448"/>
    </source>
</evidence>
<feature type="transmembrane region" description="Helical" evidence="9">
    <location>
        <begin position="89"/>
        <end position="113"/>
    </location>
</feature>
<dbReference type="GO" id="GO:0005886">
    <property type="term" value="C:plasma membrane"/>
    <property type="evidence" value="ECO:0007669"/>
    <property type="project" value="UniProtKB-SubCell"/>
</dbReference>
<dbReference type="PANTHER" id="PTHR32507:SF7">
    <property type="entry name" value="K(+)_H(+) ANTIPORTER NHAP2"/>
    <property type="match status" value="1"/>
</dbReference>
<feature type="transmembrane region" description="Helical" evidence="9">
    <location>
        <begin position="270"/>
        <end position="287"/>
    </location>
</feature>
<feature type="transmembrane region" description="Helical" evidence="9">
    <location>
        <begin position="212"/>
        <end position="232"/>
    </location>
</feature>
<keyword evidence="12" id="KW-1185">Reference proteome</keyword>
<feature type="transmembrane region" description="Helical" evidence="9">
    <location>
        <begin position="401"/>
        <end position="420"/>
    </location>
</feature>
<dbReference type="InterPro" id="IPR036721">
    <property type="entry name" value="RCK_C_sf"/>
</dbReference>
<sequence>MERLNVWLLLSAVVVIAAIASVRVVHRTGLPSLLIYLGLGLVIGEAGIGGIQFEDSQLAQQLGLVALAVILAEGGLTTSWKNVRDAVPAALILATAGIAVSIGVLAVAVHALLGMDWRSALLLGAVLASTDAAAVFSVLRRLPLPPRLAGILEAESGFNDAPAVIIVMMLSVVAEPLPSPGNIVLNTAIELGIGTAVGVAVGPAGIYALRRVALPASGLYPIAVLALAFIAYSGAALLHGSGFLAVYVATLMLGNARLPHVADTRGFAEGAAWLAQIGLFVMLGMLASPSELPGAIVPALVTGMALVLLARPVSVMVSALLIRLVRGVRLDPKVRLGLGERSAQGVWLKDGGVRFPRMEAIPWREQVFLSWAGLRGAVPIVLATIPWNAGMPGAKSLFNDVFIIVVVFTLAQGPTLPYLARLLRLEADGEARELDVDSAPLEELNADLLQVRIPAGSMLHGVEIFELRLPADTMVTLVVRGGRSFVPAATTRLRVEDQLLIVTTAAQRTTVERRLRAVSRRGKLAGWYGERGS</sequence>
<feature type="domain" description="RCK C-terminal" evidence="10">
    <location>
        <begin position="436"/>
        <end position="517"/>
    </location>
</feature>
<evidence type="ECO:0000256" key="8">
    <source>
        <dbReference type="ARBA" id="ARBA00023136"/>
    </source>
</evidence>
<feature type="transmembrane region" description="Helical" evidence="9">
    <location>
        <begin position="33"/>
        <end position="53"/>
    </location>
</feature>
<evidence type="ECO:0000256" key="3">
    <source>
        <dbReference type="ARBA" id="ARBA00022449"/>
    </source>
</evidence>
<dbReference type="InterPro" id="IPR006153">
    <property type="entry name" value="Cation/H_exchanger_TM"/>
</dbReference>
<dbReference type="EMBL" id="BOOG01000049">
    <property type="protein sequence ID" value="GIH72330.1"/>
    <property type="molecule type" value="Genomic_DNA"/>
</dbReference>
<feature type="transmembrane region" description="Helical" evidence="9">
    <location>
        <begin position="299"/>
        <end position="325"/>
    </location>
</feature>
<dbReference type="NCBIfam" id="NF003716">
    <property type="entry name" value="PRK05326.1-3"/>
    <property type="match status" value="1"/>
</dbReference>
<dbReference type="InterPro" id="IPR006037">
    <property type="entry name" value="RCK_C"/>
</dbReference>
<feature type="transmembrane region" description="Helical" evidence="9">
    <location>
        <begin position="59"/>
        <end position="77"/>
    </location>
</feature>
<evidence type="ECO:0000259" key="10">
    <source>
        <dbReference type="PROSITE" id="PS51202"/>
    </source>
</evidence>
<dbReference type="GO" id="GO:0006813">
    <property type="term" value="P:potassium ion transport"/>
    <property type="evidence" value="ECO:0007669"/>
    <property type="project" value="InterPro"/>
</dbReference>
<dbReference type="AlphaFoldDB" id="A0A8J3RD00"/>
<keyword evidence="8 9" id="KW-0472">Membrane</keyword>
<organism evidence="11 12">
    <name type="scientific">Sphaerimonospora thailandensis</name>
    <dbReference type="NCBI Taxonomy" id="795644"/>
    <lineage>
        <taxon>Bacteria</taxon>
        <taxon>Bacillati</taxon>
        <taxon>Actinomycetota</taxon>
        <taxon>Actinomycetes</taxon>
        <taxon>Streptosporangiales</taxon>
        <taxon>Streptosporangiaceae</taxon>
        <taxon>Sphaerimonospora</taxon>
    </lineage>
</organism>
<dbReference type="SUPFAM" id="SSF116726">
    <property type="entry name" value="TrkA C-terminal domain-like"/>
    <property type="match status" value="1"/>
</dbReference>
<dbReference type="InterPro" id="IPR038770">
    <property type="entry name" value="Na+/solute_symporter_sf"/>
</dbReference>
<dbReference type="Pfam" id="PF02080">
    <property type="entry name" value="TrkA_C"/>
    <property type="match status" value="1"/>
</dbReference>
<dbReference type="Proteomes" id="UP000610966">
    <property type="component" value="Unassembled WGS sequence"/>
</dbReference>
<accession>A0A8J3RD00</accession>
<evidence type="ECO:0000256" key="4">
    <source>
        <dbReference type="ARBA" id="ARBA00022475"/>
    </source>
</evidence>
<dbReference type="Gene3D" id="1.20.1530.20">
    <property type="match status" value="1"/>
</dbReference>
<dbReference type="PANTHER" id="PTHR32507">
    <property type="entry name" value="NA(+)/H(+) ANTIPORTER 1"/>
    <property type="match status" value="1"/>
</dbReference>
<protein>
    <submittedName>
        <fullName evidence="11">K+/H+ antiporter</fullName>
    </submittedName>
</protein>
<proteinExistence type="predicted"/>
<dbReference type="GO" id="GO:1902600">
    <property type="term" value="P:proton transmembrane transport"/>
    <property type="evidence" value="ECO:0007669"/>
    <property type="project" value="InterPro"/>
</dbReference>
<feature type="transmembrane region" description="Helical" evidence="9">
    <location>
        <begin position="183"/>
        <end position="205"/>
    </location>
</feature>
<feature type="transmembrane region" description="Helical" evidence="9">
    <location>
        <begin position="238"/>
        <end position="258"/>
    </location>
</feature>
<evidence type="ECO:0000313" key="11">
    <source>
        <dbReference type="EMBL" id="GIH72330.1"/>
    </source>
</evidence>